<comment type="caution">
    <text evidence="1">The sequence shown here is derived from an EMBL/GenBank/DDBJ whole genome shotgun (WGS) entry which is preliminary data.</text>
</comment>
<organism evidence="1 2">
    <name type="scientific">Roseomonas acroporae</name>
    <dbReference type="NCBI Taxonomy" id="2937791"/>
    <lineage>
        <taxon>Bacteria</taxon>
        <taxon>Pseudomonadati</taxon>
        <taxon>Pseudomonadota</taxon>
        <taxon>Alphaproteobacteria</taxon>
        <taxon>Acetobacterales</taxon>
        <taxon>Roseomonadaceae</taxon>
        <taxon>Roseomonas</taxon>
    </lineage>
</organism>
<evidence type="ECO:0008006" key="3">
    <source>
        <dbReference type="Google" id="ProtNLM"/>
    </source>
</evidence>
<dbReference type="Proteomes" id="UP001139516">
    <property type="component" value="Unassembled WGS sequence"/>
</dbReference>
<dbReference type="AlphaFoldDB" id="A0A9X2BWT0"/>
<reference evidence="1" key="1">
    <citation type="submission" date="2022-04" db="EMBL/GenBank/DDBJ databases">
        <title>Roseomonas acroporae sp. nov., isolated from coral Acropora digitifera.</title>
        <authorList>
            <person name="Sun H."/>
        </authorList>
    </citation>
    <scope>NUCLEOTIDE SEQUENCE</scope>
    <source>
        <strain evidence="1">NAR14</strain>
    </source>
</reference>
<sequence>MAHLRIAPGTPAYGASFGPPGPGGTDLLVVPRGGSASLLLVAGAELTPKMGDEGIAGLSEGKVSAQERNSAELTGWERSQDLRKLVVTGRTLGRTTLNAYLNGSTPWVREMAIEVVGDPEARRAGEKAFMTDSIKREVAALSFRKALVRVAEDQMNSKIGRTANGGDGRYGLKAGMQWCGAFVHWCYQAVGSVKGGNPLGGNVNTLASPEKAIGWTLHNPTLAEVLRYAGPDPYGWSWDAVPKADAKALVQKDYVDIDGAHPVRMGDVCLIRSNDPPKPKPGEQPKPKSAGMMYWKHVCMVVDPPGEDGKFTTIDGNQTGAYRPDGSTATECIGKNTKDASERLMDGKSHKCVFVHMKTIGDP</sequence>
<name>A0A9X2BWT0_9PROT</name>
<keyword evidence="2" id="KW-1185">Reference proteome</keyword>
<evidence type="ECO:0000313" key="1">
    <source>
        <dbReference type="EMBL" id="MCK8785264.1"/>
    </source>
</evidence>
<dbReference type="RefSeq" id="WP_248667388.1">
    <property type="nucleotide sequence ID" value="NZ_JALPRX010000054.1"/>
</dbReference>
<proteinExistence type="predicted"/>
<gene>
    <name evidence="1" type="ORF">M0638_12800</name>
</gene>
<evidence type="ECO:0000313" key="2">
    <source>
        <dbReference type="Proteomes" id="UP001139516"/>
    </source>
</evidence>
<dbReference type="EMBL" id="JALPRX010000054">
    <property type="protein sequence ID" value="MCK8785264.1"/>
    <property type="molecule type" value="Genomic_DNA"/>
</dbReference>
<protein>
    <recommendedName>
        <fullName evidence="3">DUF2272 domain-containing protein</fullName>
    </recommendedName>
</protein>
<accession>A0A9X2BWT0</accession>